<gene>
    <name evidence="2" type="ORF">EAH77_19000</name>
</gene>
<comment type="caution">
    <text evidence="2">The sequence shown here is derived from an EMBL/GenBank/DDBJ whole genome shotgun (WGS) entry which is preliminary data.</text>
</comment>
<evidence type="ECO:0000313" key="3">
    <source>
        <dbReference type="Proteomes" id="UP000317663"/>
    </source>
</evidence>
<dbReference type="InterPro" id="IPR052543">
    <property type="entry name" value="HTH_Metal-responsive_Reg"/>
</dbReference>
<sequence>MNQFQISVVAHLIAEPVRSVMLIMLSGGEAFSAGALAEAAGVTAQTASFHLAKLREGGLVSVESAGRYRYFRLAGPHIAHLLESLASVGPVTSTWLTTPSPAAKNLRFARCCYDHLAGQAGVAITQGMLNRHLIMKCDNSQYSLTEAGFRWFEEQGIELAERGLGKTETIRGCLDWTERQYHLAGPLGAQMLHVFIEKKWVVRQADSRALKVTATGWEAFEKHFGMGYQKGNITLEQDDVVFLERNRPATIIPLNNLPIKSSKR</sequence>
<accession>A0A502GAK7</accession>
<dbReference type="PRINTS" id="PR00778">
    <property type="entry name" value="HTHARSR"/>
</dbReference>
<dbReference type="RefSeq" id="WP_140474369.1">
    <property type="nucleotide sequence ID" value="NZ_RCZD01000011.1"/>
</dbReference>
<keyword evidence="3" id="KW-1185">Reference proteome</keyword>
<dbReference type="SMART" id="SM00418">
    <property type="entry name" value="HTH_ARSR"/>
    <property type="match status" value="1"/>
</dbReference>
<dbReference type="OrthoDB" id="9797716at2"/>
<feature type="domain" description="HTH arsR-type" evidence="1">
    <location>
        <begin position="1"/>
        <end position="93"/>
    </location>
</feature>
<dbReference type="InterPro" id="IPR036388">
    <property type="entry name" value="WH-like_DNA-bd_sf"/>
</dbReference>
<protein>
    <submittedName>
        <fullName evidence="2">Transcriptional regulator</fullName>
    </submittedName>
</protein>
<dbReference type="InterPro" id="IPR001845">
    <property type="entry name" value="HTH_ArsR_DNA-bd_dom"/>
</dbReference>
<dbReference type="AlphaFoldDB" id="A0A502GAK7"/>
<name>A0A502GAK7_9GAMM</name>
<evidence type="ECO:0000313" key="2">
    <source>
        <dbReference type="EMBL" id="TPG58330.1"/>
    </source>
</evidence>
<reference evidence="2 3" key="1">
    <citation type="journal article" date="2019" name="Environ. Microbiol.">
        <title>Species interactions and distinct microbial communities in high Arctic permafrost affected cryosols are associated with the CH4 and CO2 gas fluxes.</title>
        <authorList>
            <person name="Altshuler I."/>
            <person name="Hamel J."/>
            <person name="Turney S."/>
            <person name="Magnuson E."/>
            <person name="Levesque R."/>
            <person name="Greer C."/>
            <person name="Whyte L.G."/>
        </authorList>
    </citation>
    <scope>NUCLEOTIDE SEQUENCE [LARGE SCALE GENOMIC DNA]</scope>
    <source>
        <strain evidence="2 3">E4</strain>
    </source>
</reference>
<proteinExistence type="predicted"/>
<dbReference type="CDD" id="cd00090">
    <property type="entry name" value="HTH_ARSR"/>
    <property type="match status" value="1"/>
</dbReference>
<dbReference type="GO" id="GO:0032791">
    <property type="term" value="F:lead ion binding"/>
    <property type="evidence" value="ECO:0007669"/>
    <property type="project" value="TreeGrafter"/>
</dbReference>
<dbReference type="GO" id="GO:0003700">
    <property type="term" value="F:DNA-binding transcription factor activity"/>
    <property type="evidence" value="ECO:0007669"/>
    <property type="project" value="InterPro"/>
</dbReference>
<dbReference type="GO" id="GO:0097063">
    <property type="term" value="F:cadmium ion sensor activity"/>
    <property type="evidence" value="ECO:0007669"/>
    <property type="project" value="TreeGrafter"/>
</dbReference>
<evidence type="ECO:0000259" key="1">
    <source>
        <dbReference type="PROSITE" id="PS50987"/>
    </source>
</evidence>
<dbReference type="GO" id="GO:0003677">
    <property type="term" value="F:DNA binding"/>
    <property type="evidence" value="ECO:0007669"/>
    <property type="project" value="TreeGrafter"/>
</dbReference>
<organism evidence="2 3">
    <name type="scientific">Ewingella americana</name>
    <dbReference type="NCBI Taxonomy" id="41202"/>
    <lineage>
        <taxon>Bacteria</taxon>
        <taxon>Pseudomonadati</taxon>
        <taxon>Pseudomonadota</taxon>
        <taxon>Gammaproteobacteria</taxon>
        <taxon>Enterobacterales</taxon>
        <taxon>Yersiniaceae</taxon>
        <taxon>Ewingella</taxon>
    </lineage>
</organism>
<dbReference type="EMBL" id="RCZD01000011">
    <property type="protein sequence ID" value="TPG58330.1"/>
    <property type="molecule type" value="Genomic_DNA"/>
</dbReference>
<dbReference type="InterPro" id="IPR036390">
    <property type="entry name" value="WH_DNA-bd_sf"/>
</dbReference>
<dbReference type="SUPFAM" id="SSF46785">
    <property type="entry name" value="Winged helix' DNA-binding domain"/>
    <property type="match status" value="1"/>
</dbReference>
<dbReference type="Gene3D" id="1.10.10.10">
    <property type="entry name" value="Winged helix-like DNA-binding domain superfamily/Winged helix DNA-binding domain"/>
    <property type="match status" value="1"/>
</dbReference>
<dbReference type="Pfam" id="PF12840">
    <property type="entry name" value="HTH_20"/>
    <property type="match status" value="1"/>
</dbReference>
<dbReference type="PANTHER" id="PTHR39168:SF1">
    <property type="entry name" value="TRANSCRIPTIONAL REGULATORY PROTEIN"/>
    <property type="match status" value="1"/>
</dbReference>
<dbReference type="InterPro" id="IPR011991">
    <property type="entry name" value="ArsR-like_HTH"/>
</dbReference>
<dbReference type="PANTHER" id="PTHR39168">
    <property type="entry name" value="TRANSCRIPTIONAL REGULATOR-RELATED"/>
    <property type="match status" value="1"/>
</dbReference>
<dbReference type="GO" id="GO:0046686">
    <property type="term" value="P:response to cadmium ion"/>
    <property type="evidence" value="ECO:0007669"/>
    <property type="project" value="TreeGrafter"/>
</dbReference>
<dbReference type="GO" id="GO:0010288">
    <property type="term" value="P:response to lead ion"/>
    <property type="evidence" value="ECO:0007669"/>
    <property type="project" value="TreeGrafter"/>
</dbReference>
<dbReference type="PROSITE" id="PS50987">
    <property type="entry name" value="HTH_ARSR_2"/>
    <property type="match status" value="1"/>
</dbReference>
<dbReference type="Proteomes" id="UP000317663">
    <property type="component" value="Unassembled WGS sequence"/>
</dbReference>